<comment type="function">
    <text evidence="9">Acts as a component of the essential kinetochore-associated NDC80 complex, which is required for chromosome segregation and spindle checkpoint activity.</text>
</comment>
<evidence type="ECO:0000256" key="9">
    <source>
        <dbReference type="RuleBase" id="RU367150"/>
    </source>
</evidence>
<evidence type="ECO:0000256" key="6">
    <source>
        <dbReference type="ARBA" id="ARBA00023054"/>
    </source>
</evidence>
<dbReference type="PANTHER" id="PTHR14281:SF0">
    <property type="entry name" value="KINETOCHORE PROTEIN SPC25"/>
    <property type="match status" value="1"/>
</dbReference>
<reference evidence="12" key="1">
    <citation type="journal article" date="2019" name="Nat. Commun.">
        <title>Expansion of phycobilisome linker gene families in mesophilic red algae.</title>
        <authorList>
            <person name="Lee J."/>
            <person name="Kim D."/>
            <person name="Bhattacharya D."/>
            <person name="Yoon H.S."/>
        </authorList>
    </citation>
    <scope>NUCLEOTIDE SEQUENCE [LARGE SCALE GENOMIC DNA]</scope>
    <source>
        <strain evidence="12">CCMP 1328</strain>
    </source>
</reference>
<dbReference type="OMA" id="WMGISIN"/>
<comment type="caution">
    <text evidence="11">The sequence shown here is derived from an EMBL/GenBank/DDBJ whole genome shotgun (WGS) entry which is preliminary data.</text>
</comment>
<dbReference type="InterPro" id="IPR013255">
    <property type="entry name" value="Spc25_C"/>
</dbReference>
<feature type="domain" description="Chromosome segregation protein Spc25 C-terminal" evidence="10">
    <location>
        <begin position="154"/>
        <end position="227"/>
    </location>
</feature>
<comment type="subcellular location">
    <subcellularLocation>
        <location evidence="1">Chromosome</location>
        <location evidence="1">Centromere</location>
    </subcellularLocation>
    <subcellularLocation>
        <location evidence="9">Nucleus</location>
    </subcellularLocation>
    <subcellularLocation>
        <location evidence="9">Chromosome</location>
        <location evidence="9">Centromere</location>
        <location evidence="9">Kinetochore</location>
    </subcellularLocation>
</comment>
<comment type="subunit">
    <text evidence="9">Component of the NDC80 complex.</text>
</comment>
<sequence>MDADAVVLLRQNLGKARNTFDEWARERTKWIESVQVDHHKQSTQLSVQIQAAECLEKELQQQGQVANQRSHRNKQETDLVRADIEQLRQKEQAMPLAWSSVTAQISSEQSRLQRCVEIMQHNDAIFQDARKNLDRFLDLYGTTLGLDISPVAEASGITLTFTRIDKTDPERRFVAKVVVQQRRDAEDRYCVPECAPMVTGLDDLVRALNESRGLGLSRFVVNLRRAFAEVARAANT</sequence>
<evidence type="ECO:0000313" key="11">
    <source>
        <dbReference type="EMBL" id="KAA8492503.1"/>
    </source>
</evidence>
<keyword evidence="8 9" id="KW-0137">Centromere</keyword>
<keyword evidence="3 9" id="KW-0158">Chromosome</keyword>
<dbReference type="GO" id="GO:0005634">
    <property type="term" value="C:nucleus"/>
    <property type="evidence" value="ECO:0007669"/>
    <property type="project" value="UniProtKB-SubCell"/>
</dbReference>
<dbReference type="GO" id="GO:0007059">
    <property type="term" value="P:chromosome segregation"/>
    <property type="evidence" value="ECO:0007669"/>
    <property type="project" value="InterPro"/>
</dbReference>
<evidence type="ECO:0000256" key="3">
    <source>
        <dbReference type="ARBA" id="ARBA00022454"/>
    </source>
</evidence>
<protein>
    <recommendedName>
        <fullName evidence="9">Kinetochore protein SPC25</fullName>
    </recommendedName>
</protein>
<dbReference type="AlphaFoldDB" id="A0A5J4YP77"/>
<keyword evidence="7 9" id="KW-0131">Cell cycle</keyword>
<dbReference type="GO" id="GO:0031262">
    <property type="term" value="C:Ndc80 complex"/>
    <property type="evidence" value="ECO:0007669"/>
    <property type="project" value="InterPro"/>
</dbReference>
<dbReference type="InterPro" id="IPR045143">
    <property type="entry name" value="Spc25"/>
</dbReference>
<dbReference type="Gene3D" id="3.30.457.50">
    <property type="entry name" value="Chromosome segregation protein Spc25"/>
    <property type="match status" value="1"/>
</dbReference>
<keyword evidence="9" id="KW-0539">Nucleus</keyword>
<evidence type="ECO:0000256" key="4">
    <source>
        <dbReference type="ARBA" id="ARBA00022618"/>
    </source>
</evidence>
<evidence type="ECO:0000256" key="2">
    <source>
        <dbReference type="ARBA" id="ARBA00006379"/>
    </source>
</evidence>
<dbReference type="CDD" id="cd23784">
    <property type="entry name" value="RWD_Spc25"/>
    <property type="match status" value="1"/>
</dbReference>
<keyword evidence="6" id="KW-0175">Coiled coil</keyword>
<keyword evidence="9" id="KW-0995">Kinetochore</keyword>
<name>A0A5J4YP77_PORPP</name>
<evidence type="ECO:0000256" key="5">
    <source>
        <dbReference type="ARBA" id="ARBA00022776"/>
    </source>
</evidence>
<dbReference type="Pfam" id="PF08234">
    <property type="entry name" value="Spindle_Spc25"/>
    <property type="match status" value="1"/>
</dbReference>
<keyword evidence="12" id="KW-1185">Reference proteome</keyword>
<comment type="similarity">
    <text evidence="2 9">Belongs to the SPC25 family.</text>
</comment>
<dbReference type="GO" id="GO:0051301">
    <property type="term" value="P:cell division"/>
    <property type="evidence" value="ECO:0007669"/>
    <property type="project" value="UniProtKB-UniRule"/>
</dbReference>
<keyword evidence="5 9" id="KW-0498">Mitosis</keyword>
<evidence type="ECO:0000256" key="8">
    <source>
        <dbReference type="ARBA" id="ARBA00023328"/>
    </source>
</evidence>
<dbReference type="EMBL" id="VRMN01000009">
    <property type="protein sequence ID" value="KAA8492503.1"/>
    <property type="molecule type" value="Genomic_DNA"/>
</dbReference>
<evidence type="ECO:0000313" key="12">
    <source>
        <dbReference type="Proteomes" id="UP000324585"/>
    </source>
</evidence>
<evidence type="ECO:0000259" key="10">
    <source>
        <dbReference type="Pfam" id="PF08234"/>
    </source>
</evidence>
<gene>
    <name evidence="11" type="ORF">FVE85_8010</name>
</gene>
<dbReference type="OrthoDB" id="6353017at2759"/>
<dbReference type="Proteomes" id="UP000324585">
    <property type="component" value="Unassembled WGS sequence"/>
</dbReference>
<evidence type="ECO:0000256" key="1">
    <source>
        <dbReference type="ARBA" id="ARBA00004584"/>
    </source>
</evidence>
<organism evidence="11 12">
    <name type="scientific">Porphyridium purpureum</name>
    <name type="common">Red alga</name>
    <name type="synonym">Porphyridium cruentum</name>
    <dbReference type="NCBI Taxonomy" id="35688"/>
    <lineage>
        <taxon>Eukaryota</taxon>
        <taxon>Rhodophyta</taxon>
        <taxon>Bangiophyceae</taxon>
        <taxon>Porphyridiales</taxon>
        <taxon>Porphyridiaceae</taxon>
        <taxon>Porphyridium</taxon>
    </lineage>
</organism>
<accession>A0A5J4YP77</accession>
<proteinExistence type="inferred from homology"/>
<keyword evidence="4 9" id="KW-0132">Cell division</keyword>
<dbReference type="PANTHER" id="PTHR14281">
    <property type="entry name" value="KINETOCHORE PROTEIN SPC25-RELATED"/>
    <property type="match status" value="1"/>
</dbReference>
<evidence type="ECO:0000256" key="7">
    <source>
        <dbReference type="ARBA" id="ARBA00023306"/>
    </source>
</evidence>